<dbReference type="EMBL" id="CP001744">
    <property type="protein sequence ID" value="ADG66356.1"/>
    <property type="molecule type" value="Genomic_DNA"/>
</dbReference>
<protein>
    <submittedName>
        <fullName evidence="2">RNA ligase, DRB0094 family</fullName>
    </submittedName>
</protein>
<dbReference type="KEGG" id="plm:Plim_0508"/>
<keyword evidence="2" id="KW-0436">Ligase</keyword>
<dbReference type="HOGENOM" id="CLU_061838_0_0_0"/>
<sequence>MTAHLPLLQISKNMRKLATIQTISAIEPITNADSIELARILGWAVVVKRGEYRVGDKIIYCEIDSLLPERSEFEFLRSNCFKPAQIDATGRIAVPAGFRIRTIKLRGQYSQGICFPVSLVPNGDHLPLGTEVTAELGIVKWEPPIPAGMVGKIKGPFPSFVPKTDETRVQLLADALERHKGKELIVTEKLDGSSFTAFHYQSQFGICSRNQWIDEMDGTSKYVAIAESFHLREKLAEMSKQLGFDLAVQGEMIGPGIQGNKYRLEFVTLRIFNVVNLTTGMLLDFDQMQEVIKSLGLVAVPFLEKVTLNHSIDELIKLAEGKSVLNSSTLREGIVLRPISETFEPDTGGRLSFKAINPAFLVKYDE</sequence>
<dbReference type="InterPro" id="IPR021122">
    <property type="entry name" value="RNA_ligase_dom_REL/Rnl2"/>
</dbReference>
<dbReference type="AlphaFoldDB" id="D5SQA4"/>
<dbReference type="SUPFAM" id="SSF56091">
    <property type="entry name" value="DNA ligase/mRNA capping enzyme, catalytic domain"/>
    <property type="match status" value="1"/>
</dbReference>
<feature type="domain" description="RNA ligase" evidence="1">
    <location>
        <begin position="182"/>
        <end position="356"/>
    </location>
</feature>
<gene>
    <name evidence="2" type="ordered locus">Plim_0508</name>
</gene>
<evidence type="ECO:0000313" key="3">
    <source>
        <dbReference type="Proteomes" id="UP000002220"/>
    </source>
</evidence>
<proteinExistence type="predicted"/>
<dbReference type="NCBIfam" id="TIGR02306">
    <property type="entry name" value="RNA_lig_DRB0094"/>
    <property type="match status" value="1"/>
</dbReference>
<reference evidence="2 3" key="1">
    <citation type="journal article" date="2010" name="Stand. Genomic Sci.">
        <title>Complete genome sequence of Planctomyces limnophilus type strain (Mu 290).</title>
        <authorList>
            <person name="Labutti K."/>
            <person name="Sikorski J."/>
            <person name="Schneider S."/>
            <person name="Nolan M."/>
            <person name="Lucas S."/>
            <person name="Glavina Del Rio T."/>
            <person name="Tice H."/>
            <person name="Cheng J.F."/>
            <person name="Goodwin L."/>
            <person name="Pitluck S."/>
            <person name="Liolios K."/>
            <person name="Ivanova N."/>
            <person name="Mavromatis K."/>
            <person name="Mikhailova N."/>
            <person name="Pati A."/>
            <person name="Chen A."/>
            <person name="Palaniappan K."/>
            <person name="Land M."/>
            <person name="Hauser L."/>
            <person name="Chang Y.J."/>
            <person name="Jeffries C.D."/>
            <person name="Tindall B.J."/>
            <person name="Rohde M."/>
            <person name="Goker M."/>
            <person name="Woyke T."/>
            <person name="Bristow J."/>
            <person name="Eisen J.A."/>
            <person name="Markowitz V."/>
            <person name="Hugenholtz P."/>
            <person name="Kyrpides N.C."/>
            <person name="Klenk H.P."/>
            <person name="Lapidus A."/>
        </authorList>
    </citation>
    <scope>NUCLEOTIDE SEQUENCE [LARGE SCALE GENOMIC DNA]</scope>
    <source>
        <strain evidence="3">ATCC 43296 / DSM 3776 / IFAM 1008 / 290</strain>
    </source>
</reference>
<evidence type="ECO:0000259" key="1">
    <source>
        <dbReference type="Pfam" id="PF09414"/>
    </source>
</evidence>
<dbReference type="eggNOG" id="COG0073">
    <property type="taxonomic scope" value="Bacteria"/>
</dbReference>
<dbReference type="Gene3D" id="3.30.470.30">
    <property type="entry name" value="DNA ligase/mRNA capping enzyme"/>
    <property type="match status" value="1"/>
</dbReference>
<dbReference type="GO" id="GO:0016874">
    <property type="term" value="F:ligase activity"/>
    <property type="evidence" value="ECO:0007669"/>
    <property type="project" value="UniProtKB-KW"/>
</dbReference>
<dbReference type="InterPro" id="IPR012646">
    <property type="entry name" value="RNA_ligase_DRB0094"/>
</dbReference>
<dbReference type="STRING" id="521674.Plim_0508"/>
<keyword evidence="3" id="KW-1185">Reference proteome</keyword>
<organism evidence="2 3">
    <name type="scientific">Planctopirus limnophila (strain ATCC 43296 / DSM 3776 / IFAM 1008 / Mu 290)</name>
    <name type="common">Planctomyces limnophilus</name>
    <dbReference type="NCBI Taxonomy" id="521674"/>
    <lineage>
        <taxon>Bacteria</taxon>
        <taxon>Pseudomonadati</taxon>
        <taxon>Planctomycetota</taxon>
        <taxon>Planctomycetia</taxon>
        <taxon>Planctomycetales</taxon>
        <taxon>Planctomycetaceae</taxon>
        <taxon>Planctopirus</taxon>
    </lineage>
</organism>
<dbReference type="RefSeq" id="WP_013108787.1">
    <property type="nucleotide sequence ID" value="NC_014148.1"/>
</dbReference>
<dbReference type="Pfam" id="PF21189">
    <property type="entry name" value="PHA02142"/>
    <property type="match status" value="1"/>
</dbReference>
<name>D5SQA4_PLAL2</name>
<accession>D5SQA4</accession>
<evidence type="ECO:0000313" key="2">
    <source>
        <dbReference type="EMBL" id="ADG66356.1"/>
    </source>
</evidence>
<dbReference type="Pfam" id="PF09414">
    <property type="entry name" value="RNA_ligase"/>
    <property type="match status" value="1"/>
</dbReference>
<dbReference type="Proteomes" id="UP000002220">
    <property type="component" value="Chromosome"/>
</dbReference>